<feature type="active site" description="Nucleophile" evidence="3">
    <location>
        <position position="54"/>
    </location>
</feature>
<keyword evidence="3" id="KW-0378">Hydrolase</keyword>
<feature type="active site" description="Proton acceptor" evidence="3">
    <location>
        <position position="200"/>
    </location>
</feature>
<feature type="short sequence motif" description="GXSXG" evidence="3">
    <location>
        <begin position="52"/>
        <end position="56"/>
    </location>
</feature>
<dbReference type="InterPro" id="IPR016035">
    <property type="entry name" value="Acyl_Trfase/lysoPLipase"/>
</dbReference>
<dbReference type="PANTHER" id="PTHR32176">
    <property type="entry name" value="XYLOSE ISOMERASE"/>
    <property type="match status" value="1"/>
</dbReference>
<dbReference type="InterPro" id="IPR002641">
    <property type="entry name" value="PNPLA_dom"/>
</dbReference>
<evidence type="ECO:0000256" key="2">
    <source>
        <dbReference type="ARBA" id="ARBA00023098"/>
    </source>
</evidence>
<keyword evidence="3" id="KW-0442">Lipid degradation</keyword>
<dbReference type="GO" id="GO:0047372">
    <property type="term" value="F:monoacylglycerol lipase activity"/>
    <property type="evidence" value="ECO:0007669"/>
    <property type="project" value="TreeGrafter"/>
</dbReference>
<sequence length="353" mass="40281">MGENQKFKILSIDGGGIRGIIPAKILYHLEEKAIDRYGTDARLCDFFDLVCGTSTGGIIAIGIALGMTAKDILKLYQENAKRIFPHKSLWQAFIKNEPFYRKEALEKLLAENFNSFDYRTNDARIYHCKTRLCIPTYDLDKGEQHVFKTDHLPNYLRDCHIPVVNAALATAAAPVYFSPHSFNFKDLNSVNRNDYINNVDGGVLANNPTLLGLTEAVYCIGIPLENIEILSLGTGTFNLKDRTIDKRKGVRYWLCPNRQKSIRIYEVMSSGQSVYIDNTMKLMCHGAGYDQKGRFIYRRIQEKLEENIPMDATDKNSLDRLANIGQNLFKKNVELIKPFIQDKIEPYNHNIIK</sequence>
<organism evidence="5 6">
    <name type="scientific">Hoylesella buccalis</name>
    <dbReference type="NCBI Taxonomy" id="28127"/>
    <lineage>
        <taxon>Bacteria</taxon>
        <taxon>Pseudomonadati</taxon>
        <taxon>Bacteroidota</taxon>
        <taxon>Bacteroidia</taxon>
        <taxon>Bacteroidales</taxon>
        <taxon>Prevotellaceae</taxon>
        <taxon>Hoylesella</taxon>
    </lineage>
</organism>
<feature type="short sequence motif" description="GXGXXG" evidence="3">
    <location>
        <begin position="14"/>
        <end position="19"/>
    </location>
</feature>
<dbReference type="PROSITE" id="PS51635">
    <property type="entry name" value="PNPLA"/>
    <property type="match status" value="1"/>
</dbReference>
<dbReference type="Pfam" id="PF01734">
    <property type="entry name" value="Patatin"/>
    <property type="match status" value="1"/>
</dbReference>
<feature type="short sequence motif" description="DGA/G" evidence="3">
    <location>
        <begin position="200"/>
        <end position="202"/>
    </location>
</feature>
<evidence type="ECO:0000259" key="4">
    <source>
        <dbReference type="PROSITE" id="PS51635"/>
    </source>
</evidence>
<dbReference type="NCBIfam" id="NF041079">
    <property type="entry name" value="CBASS_lipase"/>
    <property type="match status" value="1"/>
</dbReference>
<dbReference type="AlphaFoldDB" id="A0A2N6QS95"/>
<keyword evidence="2 3" id="KW-0443">Lipid metabolism</keyword>
<dbReference type="GO" id="GO:0016042">
    <property type="term" value="P:lipid catabolic process"/>
    <property type="evidence" value="ECO:0007669"/>
    <property type="project" value="UniProtKB-UniRule"/>
</dbReference>
<feature type="domain" description="PNPLA" evidence="4">
    <location>
        <begin position="10"/>
        <end position="213"/>
    </location>
</feature>
<dbReference type="EMBL" id="PNGJ01000002">
    <property type="protein sequence ID" value="PMC24839.1"/>
    <property type="molecule type" value="Genomic_DNA"/>
</dbReference>
<dbReference type="Proteomes" id="UP000235564">
    <property type="component" value="Unassembled WGS sequence"/>
</dbReference>
<proteinExistence type="inferred from homology"/>
<gene>
    <name evidence="5" type="ORF">CJ231_02585</name>
</gene>
<comment type="similarity">
    <text evidence="1">Belongs to the patatin family.</text>
</comment>
<evidence type="ECO:0000256" key="1">
    <source>
        <dbReference type="ARBA" id="ARBA00010240"/>
    </source>
</evidence>
<name>A0A2N6QS95_9BACT</name>
<evidence type="ECO:0000313" key="6">
    <source>
        <dbReference type="Proteomes" id="UP000235564"/>
    </source>
</evidence>
<evidence type="ECO:0000256" key="3">
    <source>
        <dbReference type="PROSITE-ProRule" id="PRU01161"/>
    </source>
</evidence>
<dbReference type="SUPFAM" id="SSF52151">
    <property type="entry name" value="FabD/lysophospholipase-like"/>
    <property type="match status" value="1"/>
</dbReference>
<protein>
    <recommendedName>
        <fullName evidence="4">PNPLA domain-containing protein</fullName>
    </recommendedName>
</protein>
<accession>A0A2N6QS95</accession>
<dbReference type="RefSeq" id="WP_102696634.1">
    <property type="nucleotide sequence ID" value="NZ_PNGJ01000002.1"/>
</dbReference>
<evidence type="ECO:0000313" key="5">
    <source>
        <dbReference type="EMBL" id="PMC24839.1"/>
    </source>
</evidence>
<reference evidence="5 6" key="1">
    <citation type="submission" date="2017-09" db="EMBL/GenBank/DDBJ databases">
        <title>Bacterial strain isolated from the female urinary microbiota.</title>
        <authorList>
            <person name="Thomas-White K."/>
            <person name="Kumar N."/>
            <person name="Forster S."/>
            <person name="Putonti C."/>
            <person name="Lawley T."/>
            <person name="Wolfe A.J."/>
        </authorList>
    </citation>
    <scope>NUCLEOTIDE SEQUENCE [LARGE SCALE GENOMIC DNA]</scope>
    <source>
        <strain evidence="5 6">UMB0536</strain>
    </source>
</reference>
<dbReference type="CDD" id="cd07199">
    <property type="entry name" value="Pat17_PNPLA8_PNPLA9_like"/>
    <property type="match status" value="1"/>
</dbReference>
<dbReference type="Gene3D" id="3.40.1090.10">
    <property type="entry name" value="Cytosolic phospholipase A2 catalytic domain"/>
    <property type="match status" value="1"/>
</dbReference>
<comment type="caution">
    <text evidence="5">The sequence shown here is derived from an EMBL/GenBank/DDBJ whole genome shotgun (WGS) entry which is preliminary data.</text>
</comment>
<dbReference type="PANTHER" id="PTHR32176:SF92">
    <property type="entry name" value="XYLOSE ISOMERASE"/>
    <property type="match status" value="1"/>
</dbReference>
<dbReference type="OrthoDB" id="9807112at2"/>
<dbReference type="GO" id="GO:0004620">
    <property type="term" value="F:phospholipase activity"/>
    <property type="evidence" value="ECO:0007669"/>
    <property type="project" value="TreeGrafter"/>
</dbReference>